<evidence type="ECO:0000313" key="3">
    <source>
        <dbReference type="Proteomes" id="UP001054945"/>
    </source>
</evidence>
<gene>
    <name evidence="2" type="ORF">CEXT_65111</name>
</gene>
<sequence>MLSARIRKPELLRRGARGRRRPTTHAPPEHSELLLQERLPLQTKETHGYAKHGVHDFLDKRLNSRMASALTKETHGYARHGVEDRGYHAKVDYRPSEQWHEDDNERGRSGLCDDYELDKPPSPKMERPASARSVKEYYKPSRNAPRGPRGSTRRILTEPPNELIGNLQGNRRKRKNPTKTSQGERKMKEKKHVKIFVISVLSNLLQLVAKSSNPNTRAFETIKYLLFLGWFRSDLRAHNQDSTIKQVVNQMRRYLIPCCIHIYVKLKHNGNKIYD</sequence>
<organism evidence="2 3">
    <name type="scientific">Caerostris extrusa</name>
    <name type="common">Bark spider</name>
    <name type="synonym">Caerostris bankana</name>
    <dbReference type="NCBI Taxonomy" id="172846"/>
    <lineage>
        <taxon>Eukaryota</taxon>
        <taxon>Metazoa</taxon>
        <taxon>Ecdysozoa</taxon>
        <taxon>Arthropoda</taxon>
        <taxon>Chelicerata</taxon>
        <taxon>Arachnida</taxon>
        <taxon>Araneae</taxon>
        <taxon>Araneomorphae</taxon>
        <taxon>Entelegynae</taxon>
        <taxon>Araneoidea</taxon>
        <taxon>Araneidae</taxon>
        <taxon>Caerostris</taxon>
    </lineage>
</organism>
<feature type="compositionally biased region" description="Basic and acidic residues" evidence="1">
    <location>
        <begin position="117"/>
        <end position="139"/>
    </location>
</feature>
<proteinExistence type="predicted"/>
<comment type="caution">
    <text evidence="2">The sequence shown here is derived from an EMBL/GenBank/DDBJ whole genome shotgun (WGS) entry which is preliminary data.</text>
</comment>
<dbReference type="Proteomes" id="UP001054945">
    <property type="component" value="Unassembled WGS sequence"/>
</dbReference>
<evidence type="ECO:0000313" key="2">
    <source>
        <dbReference type="EMBL" id="GIY38938.1"/>
    </source>
</evidence>
<name>A0AAV4SX41_CAEEX</name>
<feature type="compositionally biased region" description="Basic residues" evidence="1">
    <location>
        <begin position="14"/>
        <end position="23"/>
    </location>
</feature>
<feature type="region of interest" description="Disordered" evidence="1">
    <location>
        <begin position="94"/>
        <end position="188"/>
    </location>
</feature>
<dbReference type="AlphaFoldDB" id="A0AAV4SX41"/>
<accession>A0AAV4SX41</accession>
<feature type="region of interest" description="Disordered" evidence="1">
    <location>
        <begin position="1"/>
        <end position="30"/>
    </location>
</feature>
<reference evidence="2 3" key="1">
    <citation type="submission" date="2021-06" db="EMBL/GenBank/DDBJ databases">
        <title>Caerostris extrusa draft genome.</title>
        <authorList>
            <person name="Kono N."/>
            <person name="Arakawa K."/>
        </authorList>
    </citation>
    <scope>NUCLEOTIDE SEQUENCE [LARGE SCALE GENOMIC DNA]</scope>
</reference>
<keyword evidence="3" id="KW-1185">Reference proteome</keyword>
<feature type="compositionally biased region" description="Basic and acidic residues" evidence="1">
    <location>
        <begin position="94"/>
        <end position="108"/>
    </location>
</feature>
<evidence type="ECO:0000256" key="1">
    <source>
        <dbReference type="SAM" id="MobiDB-lite"/>
    </source>
</evidence>
<dbReference type="EMBL" id="BPLR01010379">
    <property type="protein sequence ID" value="GIY38938.1"/>
    <property type="molecule type" value="Genomic_DNA"/>
</dbReference>
<protein>
    <submittedName>
        <fullName evidence="2">Uncharacterized protein</fullName>
    </submittedName>
</protein>